<dbReference type="Proteomes" id="UP001497700">
    <property type="component" value="Unassembled WGS sequence"/>
</dbReference>
<evidence type="ECO:0000313" key="1">
    <source>
        <dbReference type="EMBL" id="KAI4863769.1"/>
    </source>
</evidence>
<sequence length="364" mass="41252">MLENEGVTALRGLRGKLLRIPDLRPIYNKWASGLNTDCDELRTFVNENIDQYVKDEKTRLKTKAIDLGWFTSLCYPSAGIEQLKTMALISMVFFIFDDTIDKEIDPEAPDFASDFDAATKLRQESISYIRYQFSQNHATSSLDGEPPHVPQEFASFEAVVPRVMAAPPGQVDLDRLADDVQEFIEMNALEQTYRLSGNLPSVEEYWTYRHGVGASLAYFTMHQYVNDISLPDSLAWCDEVKTMRIEASVQPLICNDLYSLKKEMIEDTPTNLVPIMIATSGASLDSVVHELIEQLYSSGRKFDVAAASLRAKGRGYDGSVQEKTEMFIKAFETFQTGCFEFFMNSRRFGVKDYKQEDGSYLVPL</sequence>
<gene>
    <name evidence="1" type="ORF">F4820DRAFT_471116</name>
</gene>
<organism evidence="1 2">
    <name type="scientific">Hypoxylon rubiginosum</name>
    <dbReference type="NCBI Taxonomy" id="110542"/>
    <lineage>
        <taxon>Eukaryota</taxon>
        <taxon>Fungi</taxon>
        <taxon>Dikarya</taxon>
        <taxon>Ascomycota</taxon>
        <taxon>Pezizomycotina</taxon>
        <taxon>Sordariomycetes</taxon>
        <taxon>Xylariomycetidae</taxon>
        <taxon>Xylariales</taxon>
        <taxon>Hypoxylaceae</taxon>
        <taxon>Hypoxylon</taxon>
    </lineage>
</organism>
<dbReference type="EMBL" id="MU393497">
    <property type="protein sequence ID" value="KAI4863769.1"/>
    <property type="molecule type" value="Genomic_DNA"/>
</dbReference>
<name>A0ACB9YWH3_9PEZI</name>
<comment type="caution">
    <text evidence="1">The sequence shown here is derived from an EMBL/GenBank/DDBJ whole genome shotgun (WGS) entry which is preliminary data.</text>
</comment>
<keyword evidence="2" id="KW-1185">Reference proteome</keyword>
<reference evidence="1 2" key="1">
    <citation type="journal article" date="2022" name="New Phytol.">
        <title>Ecological generalism drives hyperdiversity of secondary metabolite gene clusters in xylarialean endophytes.</title>
        <authorList>
            <person name="Franco M.E.E."/>
            <person name="Wisecaver J.H."/>
            <person name="Arnold A.E."/>
            <person name="Ju Y.M."/>
            <person name="Slot J.C."/>
            <person name="Ahrendt S."/>
            <person name="Moore L.P."/>
            <person name="Eastman K.E."/>
            <person name="Scott K."/>
            <person name="Konkel Z."/>
            <person name="Mondo S.J."/>
            <person name="Kuo A."/>
            <person name="Hayes R.D."/>
            <person name="Haridas S."/>
            <person name="Andreopoulos B."/>
            <person name="Riley R."/>
            <person name="LaButti K."/>
            <person name="Pangilinan J."/>
            <person name="Lipzen A."/>
            <person name="Amirebrahimi M."/>
            <person name="Yan J."/>
            <person name="Adam C."/>
            <person name="Keymanesh K."/>
            <person name="Ng V."/>
            <person name="Louie K."/>
            <person name="Northen T."/>
            <person name="Drula E."/>
            <person name="Henrissat B."/>
            <person name="Hsieh H.M."/>
            <person name="Youens-Clark K."/>
            <person name="Lutzoni F."/>
            <person name="Miadlikowska J."/>
            <person name="Eastwood D.C."/>
            <person name="Hamelin R.C."/>
            <person name="Grigoriev I.V."/>
            <person name="U'Ren J.M."/>
        </authorList>
    </citation>
    <scope>NUCLEOTIDE SEQUENCE [LARGE SCALE GENOMIC DNA]</scope>
    <source>
        <strain evidence="1 2">CBS 119005</strain>
    </source>
</reference>
<evidence type="ECO:0000313" key="2">
    <source>
        <dbReference type="Proteomes" id="UP001497700"/>
    </source>
</evidence>
<proteinExistence type="predicted"/>
<accession>A0ACB9YWH3</accession>
<protein>
    <submittedName>
        <fullName evidence="1">Terpenoid synthase</fullName>
    </submittedName>
</protein>